<feature type="compositionally biased region" description="Polar residues" evidence="1">
    <location>
        <begin position="1318"/>
        <end position="1339"/>
    </location>
</feature>
<dbReference type="EMBL" id="JAFHLR010000030">
    <property type="protein sequence ID" value="KAG5472736.1"/>
    <property type="molecule type" value="Genomic_DNA"/>
</dbReference>
<feature type="region of interest" description="Disordered" evidence="1">
    <location>
        <begin position="405"/>
        <end position="425"/>
    </location>
</feature>
<feature type="region of interest" description="Disordered" evidence="1">
    <location>
        <begin position="698"/>
        <end position="797"/>
    </location>
</feature>
<feature type="region of interest" description="Disordered" evidence="1">
    <location>
        <begin position="1504"/>
        <end position="1549"/>
    </location>
</feature>
<keyword evidence="3" id="KW-1185">Reference proteome</keyword>
<feature type="compositionally biased region" description="Basic and acidic residues" evidence="1">
    <location>
        <begin position="174"/>
        <end position="194"/>
    </location>
</feature>
<evidence type="ECO:0000256" key="1">
    <source>
        <dbReference type="SAM" id="MobiDB-lite"/>
    </source>
</evidence>
<feature type="compositionally biased region" description="Low complexity" evidence="1">
    <location>
        <begin position="635"/>
        <end position="665"/>
    </location>
</feature>
<name>A0A836H812_9TRYP</name>
<dbReference type="GeneID" id="92358029"/>
<dbReference type="RefSeq" id="XP_067061132.1">
    <property type="nucleotide sequence ID" value="XM_067204095.1"/>
</dbReference>
<reference evidence="3" key="2">
    <citation type="journal article" date="2021" name="Sci. Data">
        <title>Chromosome-scale genome sequencing, assembly and annotation of six genomes from subfamily Leishmaniinae.</title>
        <authorList>
            <person name="Almutairi H."/>
            <person name="Urbaniak M.D."/>
            <person name="Bates M.D."/>
            <person name="Jariyapan N."/>
            <person name="Kwakye-Nuako G."/>
            <person name="Thomaz Soccol V."/>
            <person name="Al-Salem W.S."/>
            <person name="Dillon R.J."/>
            <person name="Bates P.A."/>
            <person name="Gatherer D."/>
        </authorList>
    </citation>
    <scope>NUCLEOTIDE SEQUENCE [LARGE SCALE GENOMIC DNA]</scope>
</reference>
<feature type="compositionally biased region" description="Basic and acidic residues" evidence="1">
    <location>
        <begin position="939"/>
        <end position="948"/>
    </location>
</feature>
<feature type="compositionally biased region" description="Basic and acidic residues" evidence="1">
    <location>
        <begin position="907"/>
        <end position="917"/>
    </location>
</feature>
<feature type="region of interest" description="Disordered" evidence="1">
    <location>
        <begin position="123"/>
        <end position="255"/>
    </location>
</feature>
<gene>
    <name evidence="2" type="ORF">LSCM4_02059</name>
</gene>
<feature type="compositionally biased region" description="Basic and acidic residues" evidence="1">
    <location>
        <begin position="2075"/>
        <end position="2085"/>
    </location>
</feature>
<reference evidence="3" key="1">
    <citation type="journal article" date="2021" name="Microbiol. Resour. Announc.">
        <title>LGAAP: Leishmaniinae Genome Assembly and Annotation Pipeline.</title>
        <authorList>
            <person name="Almutairi H."/>
            <person name="Urbaniak M.D."/>
            <person name="Bates M.D."/>
            <person name="Jariyapan N."/>
            <person name="Kwakye-Nuako G."/>
            <person name="Thomaz-Soccol V."/>
            <person name="Al-Salem W.S."/>
            <person name="Dillon R.J."/>
            <person name="Bates P.A."/>
            <person name="Gatherer D."/>
        </authorList>
    </citation>
    <scope>NUCLEOTIDE SEQUENCE [LARGE SCALE GENOMIC DNA]</scope>
</reference>
<feature type="compositionally biased region" description="Low complexity" evidence="1">
    <location>
        <begin position="336"/>
        <end position="351"/>
    </location>
</feature>
<sequence>MPPRRGRAPAHNRDSEAQRVHGDGALPSAAVALARRPHHIVSRLYPPWGSSSNGTALRTSGVALNITTTANKAGASRSAAAALVTMHDGALAEDKDNPAHVHGGHGCAGLSARVSGNVRGQKVLASAATSSRRAEGRRASTACKRPRSTASDSFAAPPGVKEGTVDGSDDAEAGDGRGKDAFRNGGDEAQRAEAGRCPSEVPADVTQLSSSSSFPSPSPSFSPSPMTTERKALKGEACAAEWQAPRLPGAQTATISASVTATAEEILVSPLRLSDTAAPQKPPLPPDTATSASDSNVLFLEDEDEGAADGDRRAWPPNHRSTPSDGARRPARAQAETSVLGELSESLSVTSARPQGPRLSLERSGGDEDPAPQAGCAMTESDEKLRGELLDVRGTDVTAVSGDRAVLGDGDEDEETGRQRSISCTTPSLKPTWVELGGSGVAPLLEGRALGSAGATATFTETLAVQDLSLLPDESRSGAAAAVAGGLSNGDGCERTPLLSSSTDQQTPYSGIASAAASGRLRDDTPGTAAAEEALLGEGLISPPANRITATPQQVVCGFEETTEDRAENCSGVAKGAAGPSRVQRKVSVMGGLSPWRTCMSTLSSTTPCVVTGGGEACSRGDGINVPPSPSLVGAAASATAEQPAPPQASLTPSSSPPSSSLPSTLDDGLWKESSRAAQANLVDADGVTPDNCLRRLRLEDGGTPVPLAPSVTDAHQETMPIDPFLSTPPQLKRRSPVRAKNASGGCSTLLRRSPPCSNRVGASKGGHAPPVPGSRSRSPPHSTEQSTTGEGSTITGADVGVEVLRVGTRVEGRWGRQWFPAVISEAPRNGFVQIEWEEDGSLLHVRLREVRLLPGATDPKRAGVESASHEHKEGVAAAGGAVATEGEGEVLTATQLVALMEEEDAEDRRHEPEPPHIRSFPARGETLSPMTTSAGTRMGRDRGKGGEGIEGDAAECALRVGHARGAAGLAADALNAGGDANSDRGNGVGLSACAADSPSPSCSLVPTSTAQSLLPDEVHPSSLCIFFPQAVRRALLQGEGPPSASHPSSSFSFRYRAGPATELQRSTELQRILHFLASAGAVVIDSLAQADHMAAQLGDDGEVSTTPFTCRPPLLAAEQHHSAGSPLIHATGTASAVGGGGGKRKTVGRVPLPRRSATSAMAVASEAQRLPPRHFIFLVSSTATFVSGGADVCARRHQPHDVLPDVCLAHALGVSAIHASWLWSIVPGTARVKLPTSADQVELLPRAAQEKSRALDVRSAHRSTTKELQLPLRFSPLAVKDRWLSAKDVAFVVRDDRMEMWLNAAGATVTAEPAPSSPSHVTRQSLSRETSRPSTAAASAQGGRSLGSVLPRCRSESSSRSPLLKQPRAERMPDFVYVPDDATAPPNLDRLGSVPVLKVPWLADGIEQHYRHCCSSPLTAEPGLPTPSSLASVWAAMPPMRPLKETHAKRSDTPSQLNRVHPSPSSPSMQTAVADEKRGSCSECVHGSTAAVVSALGKERECEGQHGGDAVHSESAPQLADCRKESVDAAAPSAAPLNTSNANANEDDGDAVGAVRGVVSEEAAAMCLSGGSCALPPPSETVKGAGVGGLGGTAKERVNTEAEEDIVLRLTGPTGAAAVVVPNAAAPTELSLCTLHPAIALGEDYYFTMSAPPPPAPPPRPPSPSLHGPSLLHFPPLALPATTIVLGRVVDLQVDASPTPLLRQQLWADGAASSFTLSQPHCQCRVTLQLYEPKYISMHVDPRSGEVVHQTNVYLSRRWATVPGTSLLYDTPVYVITRAARPHVYFLEEEEEGEVTVPGMSDGTHHSCLRQQPILGTVSTAPAPDLPYGVVRATMDGAPPTGFHERRSRGALAPSRTSERAARGSSGGGVDEQQRRDWALHAAETMRLTPTCDVPRSLGRGGSAQGASGQRTPKRRAGAVVSEAQRETRAAVLDRHELASQPPTLSSTELARSPPLVTVATGDSTSPALEVRPARQYQQQTMAPGNSPRPARVLAELPLQVGANKVVLRPNSHISFYPRSSLSLSQRPSGCRPLAPTRDGRPHMHMSSEEDCRNVRQPATVSAVGPAARTTGEPVHRDDNRDDAAGLDAASDTSEEIILEAPLIGQVELLREVEGKIDIVVHTPQPNSVFGGSKMFRLTPDMIVDASP</sequence>
<feature type="region of interest" description="Disordered" evidence="1">
    <location>
        <begin position="270"/>
        <end position="378"/>
    </location>
</feature>
<evidence type="ECO:0000313" key="2">
    <source>
        <dbReference type="EMBL" id="KAG5472736.1"/>
    </source>
</evidence>
<evidence type="ECO:0000313" key="3">
    <source>
        <dbReference type="Proteomes" id="UP000674143"/>
    </source>
</evidence>
<dbReference type="CDD" id="cd04508">
    <property type="entry name" value="Tudor_SF"/>
    <property type="match status" value="1"/>
</dbReference>
<feature type="compositionally biased region" description="Basic and acidic residues" evidence="1">
    <location>
        <begin position="2039"/>
        <end position="2055"/>
    </location>
</feature>
<organism evidence="2 3">
    <name type="scientific">Leishmania orientalis</name>
    <dbReference type="NCBI Taxonomy" id="2249476"/>
    <lineage>
        <taxon>Eukaryota</taxon>
        <taxon>Discoba</taxon>
        <taxon>Euglenozoa</taxon>
        <taxon>Kinetoplastea</taxon>
        <taxon>Metakinetoplastina</taxon>
        <taxon>Trypanosomatida</taxon>
        <taxon>Trypanosomatidae</taxon>
        <taxon>Leishmaniinae</taxon>
        <taxon>Leishmania</taxon>
    </lineage>
</organism>
<feature type="compositionally biased region" description="Low complexity" evidence="1">
    <location>
        <begin position="774"/>
        <end position="797"/>
    </location>
</feature>
<protein>
    <submittedName>
        <fullName evidence="2">Uncharacterized protein</fullName>
    </submittedName>
</protein>
<feature type="compositionally biased region" description="Polar residues" evidence="1">
    <location>
        <begin position="1942"/>
        <end position="1951"/>
    </location>
</feature>
<feature type="region of interest" description="Disordered" evidence="1">
    <location>
        <begin position="1446"/>
        <end position="1475"/>
    </location>
</feature>
<feature type="region of interest" description="Disordered" evidence="1">
    <location>
        <begin position="1838"/>
        <end position="1876"/>
    </location>
</feature>
<comment type="caution">
    <text evidence="2">The sequence shown here is derived from an EMBL/GenBank/DDBJ whole genome shotgun (WGS) entry which is preliminary data.</text>
</comment>
<feature type="compositionally biased region" description="Basic and acidic residues" evidence="1">
    <location>
        <begin position="1504"/>
        <end position="1513"/>
    </location>
</feature>
<feature type="region of interest" description="Disordered" evidence="1">
    <location>
        <begin position="629"/>
        <end position="668"/>
    </location>
</feature>
<feature type="region of interest" description="Disordered" evidence="1">
    <location>
        <begin position="1309"/>
        <end position="1369"/>
    </location>
</feature>
<feature type="compositionally biased region" description="Basic and acidic residues" evidence="1">
    <location>
        <begin position="11"/>
        <end position="22"/>
    </location>
</feature>
<feature type="compositionally biased region" description="Basic residues" evidence="1">
    <location>
        <begin position="1"/>
        <end position="10"/>
    </location>
</feature>
<feature type="region of interest" description="Disordered" evidence="1">
    <location>
        <begin position="2023"/>
        <end position="2092"/>
    </location>
</feature>
<feature type="region of interest" description="Disordered" evidence="1">
    <location>
        <begin position="904"/>
        <end position="949"/>
    </location>
</feature>
<accession>A0A836H812</accession>
<dbReference type="KEGG" id="loi:92358029"/>
<feature type="region of interest" description="Disordered" evidence="1">
    <location>
        <begin position="1890"/>
        <end position="1924"/>
    </location>
</feature>
<feature type="region of interest" description="Disordered" evidence="1">
    <location>
        <begin position="1"/>
        <end position="22"/>
    </location>
</feature>
<dbReference type="Proteomes" id="UP000674143">
    <property type="component" value="Unassembled WGS sequence"/>
</dbReference>
<feature type="region of interest" description="Disordered" evidence="1">
    <location>
        <begin position="1938"/>
        <end position="1970"/>
    </location>
</feature>
<proteinExistence type="predicted"/>